<keyword evidence="3" id="KW-1185">Reference proteome</keyword>
<evidence type="ECO:0000313" key="2">
    <source>
        <dbReference type="EMBL" id="MFD3000169.1"/>
    </source>
</evidence>
<sequence>MPASTALKPELDGFSVVAPSLGKGKYPLTTLTRYEAATNTLWVSDLRKWLFRLDGKLQVTDSVQLDSAPVDIALDNGTYRVLTIGVMDPSELKKGKLVQFSNAQSSRTPETLLEGLQRPAAMVVADLNEDNLQDIVVCNYGNNTGLLVWYKHLGQGKYQPVVLKNSPGARKAEVVDLDKGGRQDLVVLFAQGTEAIKVFYNKGEGEFEEKNLVQFPPVYGLRYFELADFNQDGFLDLLVSNGDNADYSPVLKPYHGIRILLNDGTNKFIEAYFYPMLGASKVLTRDFDKDGDLDIAAISFFPDFKNVPEKGFVYLREEKGLALTASTFAQSQMGHWLTMKAGDYDQDEDEDIILGSFTYTPAPPALQEKWRKEVQNIFVLRNQKVRKMKKVSALDKE</sequence>
<name>A0ABW6BUU4_9BACT</name>
<proteinExistence type="predicted"/>
<reference evidence="3" key="1">
    <citation type="journal article" date="2019" name="Int. J. Syst. Evol. Microbiol.">
        <title>The Global Catalogue of Microorganisms (GCM) 10K type strain sequencing project: providing services to taxonomists for standard genome sequencing and annotation.</title>
        <authorList>
            <consortium name="The Broad Institute Genomics Platform"/>
            <consortium name="The Broad Institute Genome Sequencing Center for Infectious Disease"/>
            <person name="Wu L."/>
            <person name="Ma J."/>
        </authorList>
    </citation>
    <scope>NUCLEOTIDE SEQUENCE [LARGE SCALE GENOMIC DNA]</scope>
    <source>
        <strain evidence="3">KCTC 23984</strain>
    </source>
</reference>
<accession>A0ABW6BUU4</accession>
<comment type="caution">
    <text evidence="2">The sequence shown here is derived from an EMBL/GenBank/DDBJ whole genome shotgun (WGS) entry which is preliminary data.</text>
</comment>
<dbReference type="EMBL" id="JBHUOX010000004">
    <property type="protein sequence ID" value="MFD3000169.1"/>
    <property type="molecule type" value="Genomic_DNA"/>
</dbReference>
<dbReference type="Pfam" id="PF13517">
    <property type="entry name" value="FG-GAP_3"/>
    <property type="match status" value="1"/>
</dbReference>
<dbReference type="RefSeq" id="WP_377482891.1">
    <property type="nucleotide sequence ID" value="NZ_JBHUOX010000004.1"/>
</dbReference>
<evidence type="ECO:0000313" key="3">
    <source>
        <dbReference type="Proteomes" id="UP001597641"/>
    </source>
</evidence>
<dbReference type="InterPro" id="IPR028994">
    <property type="entry name" value="Integrin_alpha_N"/>
</dbReference>
<dbReference type="PANTHER" id="PTHR45460">
    <property type="entry name" value="SIMILAR TO CYSTEINE PROTEINASE"/>
    <property type="match status" value="1"/>
</dbReference>
<dbReference type="InterPro" id="IPR013517">
    <property type="entry name" value="FG-GAP"/>
</dbReference>
<dbReference type="Gene3D" id="2.130.10.130">
    <property type="entry name" value="Integrin alpha, N-terminal"/>
    <property type="match status" value="1"/>
</dbReference>
<gene>
    <name evidence="2" type="ORF">ACFS7Z_07340</name>
</gene>
<dbReference type="Proteomes" id="UP001597641">
    <property type="component" value="Unassembled WGS sequence"/>
</dbReference>
<keyword evidence="1" id="KW-0732">Signal</keyword>
<dbReference type="SUPFAM" id="SSF69318">
    <property type="entry name" value="Integrin alpha N-terminal domain"/>
    <property type="match status" value="1"/>
</dbReference>
<protein>
    <submittedName>
        <fullName evidence="2">FG-GAP repeat domain-containing protein</fullName>
    </submittedName>
</protein>
<evidence type="ECO:0000256" key="1">
    <source>
        <dbReference type="ARBA" id="ARBA00022729"/>
    </source>
</evidence>
<dbReference type="PANTHER" id="PTHR45460:SF2">
    <property type="entry name" value="ALPHA 1,3 GLUCANASE, GH71 FAMILY (EUROFUNG)"/>
    <property type="match status" value="1"/>
</dbReference>
<organism evidence="2 3">
    <name type="scientific">Pontibacter toksunensis</name>
    <dbReference type="NCBI Taxonomy" id="1332631"/>
    <lineage>
        <taxon>Bacteria</taxon>
        <taxon>Pseudomonadati</taxon>
        <taxon>Bacteroidota</taxon>
        <taxon>Cytophagia</taxon>
        <taxon>Cytophagales</taxon>
        <taxon>Hymenobacteraceae</taxon>
        <taxon>Pontibacter</taxon>
    </lineage>
</organism>